<sequence length="360" mass="41322">MACLLPFLTGFMDSYSPLAFLRKKKNSQGGLRSTEWFSCRTIAFSSAPFVVTLFVLTCVEPEVLFTISTVGNATDYMAKFVVKPKKELKSPFLVKRHLFLKRRPDPTILDELYRLTTDMNHPETSIWASSNGPFPIRLSHAAIKKSVEQGKVMDRTCLNMAVRNMAREDAENFMNTKCLGWRHYVDSNWMQSTKVTNNLRTAYSREATLYDPSGSHLVLIPVIDAGQWTLYAFNMCEKKLSILDSRRDASEGGDEDPARRHEETRRAVCAALDKTMDLDFSLLSWDCELPKVPRQQNSCDSGFFVFNFMRLWDGHRLIRWFSTETMELRKNFLAYILSSSNEHHPEMPANVSELIKRLPG</sequence>
<evidence type="ECO:0000313" key="6">
    <source>
        <dbReference type="Proteomes" id="UP000006038"/>
    </source>
</evidence>
<dbReference type="HOGENOM" id="CLU_065897_0_0_1"/>
<dbReference type="Gene3D" id="3.40.395.10">
    <property type="entry name" value="Adenoviral Proteinase, Chain A"/>
    <property type="match status" value="1"/>
</dbReference>
<feature type="domain" description="Ubiquitin-like protease family profile" evidence="4">
    <location>
        <begin position="136"/>
        <end position="312"/>
    </location>
</feature>
<dbReference type="InterPro" id="IPR003653">
    <property type="entry name" value="Peptidase_C48_C"/>
</dbReference>
<protein>
    <recommendedName>
        <fullName evidence="4">Ubiquitin-like protease family profile domain-containing protein</fullName>
    </recommendedName>
</protein>
<evidence type="ECO:0000259" key="4">
    <source>
        <dbReference type="PROSITE" id="PS50600"/>
    </source>
</evidence>
<evidence type="ECO:0000256" key="3">
    <source>
        <dbReference type="ARBA" id="ARBA00022801"/>
    </source>
</evidence>
<dbReference type="GO" id="GO:0008234">
    <property type="term" value="F:cysteine-type peptidase activity"/>
    <property type="evidence" value="ECO:0007669"/>
    <property type="project" value="InterPro"/>
</dbReference>
<dbReference type="EnsemblPlants" id="OB09G12660.1">
    <property type="protein sequence ID" value="OB09G12660.1"/>
    <property type="gene ID" value="OB09G12660"/>
</dbReference>
<evidence type="ECO:0000313" key="5">
    <source>
        <dbReference type="EnsemblPlants" id="OB09G12660.1"/>
    </source>
</evidence>
<proteinExistence type="inferred from homology"/>
<keyword evidence="2" id="KW-0645">Protease</keyword>
<accession>J3MW87</accession>
<evidence type="ECO:0000256" key="2">
    <source>
        <dbReference type="ARBA" id="ARBA00022670"/>
    </source>
</evidence>
<dbReference type="OMA" id="MGINCIN"/>
<dbReference type="Pfam" id="PF02902">
    <property type="entry name" value="Peptidase_C48"/>
    <property type="match status" value="1"/>
</dbReference>
<reference evidence="5" key="1">
    <citation type="journal article" date="2013" name="Nat. Commun.">
        <title>Whole-genome sequencing of Oryza brachyantha reveals mechanisms underlying Oryza genome evolution.</title>
        <authorList>
            <person name="Chen J."/>
            <person name="Huang Q."/>
            <person name="Gao D."/>
            <person name="Wang J."/>
            <person name="Lang Y."/>
            <person name="Liu T."/>
            <person name="Li B."/>
            <person name="Bai Z."/>
            <person name="Luis Goicoechea J."/>
            <person name="Liang C."/>
            <person name="Chen C."/>
            <person name="Zhang W."/>
            <person name="Sun S."/>
            <person name="Liao Y."/>
            <person name="Zhang X."/>
            <person name="Yang L."/>
            <person name="Song C."/>
            <person name="Wang M."/>
            <person name="Shi J."/>
            <person name="Liu G."/>
            <person name="Liu J."/>
            <person name="Zhou H."/>
            <person name="Zhou W."/>
            <person name="Yu Q."/>
            <person name="An N."/>
            <person name="Chen Y."/>
            <person name="Cai Q."/>
            <person name="Wang B."/>
            <person name="Liu B."/>
            <person name="Min J."/>
            <person name="Huang Y."/>
            <person name="Wu H."/>
            <person name="Li Z."/>
            <person name="Zhang Y."/>
            <person name="Yin Y."/>
            <person name="Song W."/>
            <person name="Jiang J."/>
            <person name="Jackson S.A."/>
            <person name="Wing R.A."/>
            <person name="Wang J."/>
            <person name="Chen M."/>
        </authorList>
    </citation>
    <scope>NUCLEOTIDE SEQUENCE [LARGE SCALE GENOMIC DNA]</scope>
    <source>
        <strain evidence="5">cv. IRGC 101232</strain>
    </source>
</reference>
<name>J3MW87_ORYBR</name>
<dbReference type="SUPFAM" id="SSF54001">
    <property type="entry name" value="Cysteine proteinases"/>
    <property type="match status" value="1"/>
</dbReference>
<keyword evidence="3" id="KW-0378">Hydrolase</keyword>
<dbReference type="AlphaFoldDB" id="J3MW87"/>
<keyword evidence="6" id="KW-1185">Reference proteome</keyword>
<organism evidence="5">
    <name type="scientific">Oryza brachyantha</name>
    <name type="common">malo sina</name>
    <dbReference type="NCBI Taxonomy" id="4533"/>
    <lineage>
        <taxon>Eukaryota</taxon>
        <taxon>Viridiplantae</taxon>
        <taxon>Streptophyta</taxon>
        <taxon>Embryophyta</taxon>
        <taxon>Tracheophyta</taxon>
        <taxon>Spermatophyta</taxon>
        <taxon>Magnoliopsida</taxon>
        <taxon>Liliopsida</taxon>
        <taxon>Poales</taxon>
        <taxon>Poaceae</taxon>
        <taxon>BOP clade</taxon>
        <taxon>Oryzoideae</taxon>
        <taxon>Oryzeae</taxon>
        <taxon>Oryzinae</taxon>
        <taxon>Oryza</taxon>
    </lineage>
</organism>
<dbReference type="InterPro" id="IPR038765">
    <property type="entry name" value="Papain-like_cys_pep_sf"/>
</dbReference>
<dbReference type="Gramene" id="OB09G12660.1">
    <property type="protein sequence ID" value="OB09G12660.1"/>
    <property type="gene ID" value="OB09G12660"/>
</dbReference>
<reference evidence="5" key="2">
    <citation type="submission" date="2013-04" db="UniProtKB">
        <authorList>
            <consortium name="EnsemblPlants"/>
        </authorList>
    </citation>
    <scope>IDENTIFICATION</scope>
</reference>
<dbReference type="Proteomes" id="UP000006038">
    <property type="component" value="Chromosome 9"/>
</dbReference>
<comment type="similarity">
    <text evidence="1">Belongs to the peptidase C48 family.</text>
</comment>
<evidence type="ECO:0000256" key="1">
    <source>
        <dbReference type="ARBA" id="ARBA00005234"/>
    </source>
</evidence>
<dbReference type="PROSITE" id="PS50600">
    <property type="entry name" value="ULP_PROTEASE"/>
    <property type="match status" value="1"/>
</dbReference>
<dbReference type="GO" id="GO:0006508">
    <property type="term" value="P:proteolysis"/>
    <property type="evidence" value="ECO:0007669"/>
    <property type="project" value="UniProtKB-KW"/>
</dbReference>